<dbReference type="EMBL" id="MFSS01000113">
    <property type="protein sequence ID" value="OGI41875.1"/>
    <property type="molecule type" value="Genomic_DNA"/>
</dbReference>
<protein>
    <submittedName>
        <fullName evidence="1">Uncharacterized protein</fullName>
    </submittedName>
</protein>
<name>A0A1F6TA06_9PROT</name>
<dbReference type="SUPFAM" id="SSF53187">
    <property type="entry name" value="Zn-dependent exopeptidases"/>
    <property type="match status" value="1"/>
</dbReference>
<evidence type="ECO:0000313" key="1">
    <source>
        <dbReference type="EMBL" id="OGI41875.1"/>
    </source>
</evidence>
<proteinExistence type="predicted"/>
<dbReference type="Proteomes" id="UP000177925">
    <property type="component" value="Unassembled WGS sequence"/>
</dbReference>
<accession>A0A1F6TA06</accession>
<gene>
    <name evidence="1" type="ORF">A2150_04755</name>
</gene>
<dbReference type="Gene3D" id="3.40.630.10">
    <property type="entry name" value="Zn peptidases"/>
    <property type="match status" value="1"/>
</dbReference>
<comment type="caution">
    <text evidence="1">The sequence shown here is derived from an EMBL/GenBank/DDBJ whole genome shotgun (WGS) entry which is preliminary data.</text>
</comment>
<dbReference type="AlphaFoldDB" id="A0A1F6TA06"/>
<reference evidence="1 2" key="1">
    <citation type="journal article" date="2016" name="Nat. Commun.">
        <title>Thousands of microbial genomes shed light on interconnected biogeochemical processes in an aquifer system.</title>
        <authorList>
            <person name="Anantharaman K."/>
            <person name="Brown C.T."/>
            <person name="Hug L.A."/>
            <person name="Sharon I."/>
            <person name="Castelle C.J."/>
            <person name="Probst A.J."/>
            <person name="Thomas B.C."/>
            <person name="Singh A."/>
            <person name="Wilkins M.J."/>
            <person name="Karaoz U."/>
            <person name="Brodie E.L."/>
            <person name="Williams K.H."/>
            <person name="Hubbard S.S."/>
            <person name="Banfield J.F."/>
        </authorList>
    </citation>
    <scope>NUCLEOTIDE SEQUENCE [LARGE SCALE GENOMIC DNA]</scope>
</reference>
<evidence type="ECO:0000313" key="2">
    <source>
        <dbReference type="Proteomes" id="UP000177925"/>
    </source>
</evidence>
<organism evidence="1 2">
    <name type="scientific">Candidatus Muproteobacteria bacterium RBG_16_64_11</name>
    <dbReference type="NCBI Taxonomy" id="1817758"/>
    <lineage>
        <taxon>Bacteria</taxon>
        <taxon>Pseudomonadati</taxon>
        <taxon>Pseudomonadota</taxon>
        <taxon>Candidatus Muproteobacteria</taxon>
    </lineage>
</organism>
<sequence>MFAVLVTALDLFGTRRARKSPPFIGLLTRAEEVGFVGAIGHFTLGWLAEARRPVVAVSLEASRTLPDAVIGRGPVVRLGDRRTVFDPGYLMLLSGLALKVLPHAHQRRVMDGGTCEATAACAFGLPAIGLSVPLGNYHNEGFEGGPDCRAPRGPAPEFVHLADVDGLLSLCRALVQPGLAWADPWRDQRRLFSERLKHYRRLL</sequence>